<dbReference type="STRING" id="52.CMC5_037750"/>
<evidence type="ECO:0000313" key="7">
    <source>
        <dbReference type="Proteomes" id="UP000067626"/>
    </source>
</evidence>
<dbReference type="PROSITE" id="PS50113">
    <property type="entry name" value="PAC"/>
    <property type="match status" value="1"/>
</dbReference>
<dbReference type="InterPro" id="IPR036513">
    <property type="entry name" value="STAS_dom_sf"/>
</dbReference>
<dbReference type="Gene3D" id="3.30.750.24">
    <property type="entry name" value="STAS domain"/>
    <property type="match status" value="1"/>
</dbReference>
<dbReference type="InterPro" id="IPR035965">
    <property type="entry name" value="PAS-like_dom_sf"/>
</dbReference>
<keyword evidence="7" id="KW-1185">Reference proteome</keyword>
<evidence type="ECO:0000259" key="5">
    <source>
        <dbReference type="PROSITE" id="PS50801"/>
    </source>
</evidence>
<feature type="domain" description="PAS" evidence="3">
    <location>
        <begin position="38"/>
        <end position="108"/>
    </location>
</feature>
<dbReference type="OrthoDB" id="9760752at2"/>
<evidence type="ECO:0000259" key="4">
    <source>
        <dbReference type="PROSITE" id="PS50113"/>
    </source>
</evidence>
<dbReference type="SMART" id="SM00086">
    <property type="entry name" value="PAC"/>
    <property type="match status" value="1"/>
</dbReference>
<dbReference type="InterPro" id="IPR001610">
    <property type="entry name" value="PAC"/>
</dbReference>
<evidence type="ECO:0000313" key="6">
    <source>
        <dbReference type="EMBL" id="AKT39626.1"/>
    </source>
</evidence>
<keyword evidence="1" id="KW-0597">Phosphoprotein</keyword>
<dbReference type="CDD" id="cd07041">
    <property type="entry name" value="STAS_RsbR_RsbS_like"/>
    <property type="match status" value="1"/>
</dbReference>
<dbReference type="NCBIfam" id="TIGR00229">
    <property type="entry name" value="sensory_box"/>
    <property type="match status" value="2"/>
</dbReference>
<dbReference type="InterPro" id="IPR002645">
    <property type="entry name" value="STAS_dom"/>
</dbReference>
<dbReference type="PROSITE" id="PS50801">
    <property type="entry name" value="STAS"/>
    <property type="match status" value="1"/>
</dbReference>
<dbReference type="EMBL" id="CP012159">
    <property type="protein sequence ID" value="AKT39626.1"/>
    <property type="molecule type" value="Genomic_DNA"/>
</dbReference>
<dbReference type="Pfam" id="PF01740">
    <property type="entry name" value="STAS"/>
    <property type="match status" value="1"/>
</dbReference>
<accession>A0A0K1EFI5</accession>
<dbReference type="InterPro" id="IPR013656">
    <property type="entry name" value="PAS_4"/>
</dbReference>
<dbReference type="SUPFAM" id="SSF55785">
    <property type="entry name" value="PYP-like sensor domain (PAS domain)"/>
    <property type="match status" value="2"/>
</dbReference>
<dbReference type="PROSITE" id="PS50112">
    <property type="entry name" value="PAS"/>
    <property type="match status" value="2"/>
</dbReference>
<dbReference type="PANTHER" id="PTHR33745">
    <property type="entry name" value="RSBT ANTAGONIST PROTEIN RSBS-RELATED"/>
    <property type="match status" value="1"/>
</dbReference>
<dbReference type="Proteomes" id="UP000067626">
    <property type="component" value="Chromosome"/>
</dbReference>
<feature type="coiled-coil region" evidence="2">
    <location>
        <begin position="11"/>
        <end position="43"/>
    </location>
</feature>
<dbReference type="CDD" id="cd00130">
    <property type="entry name" value="PAS"/>
    <property type="match status" value="2"/>
</dbReference>
<evidence type="ECO:0008006" key="8">
    <source>
        <dbReference type="Google" id="ProtNLM"/>
    </source>
</evidence>
<dbReference type="InterPro" id="IPR000700">
    <property type="entry name" value="PAS-assoc_C"/>
</dbReference>
<reference evidence="6 7" key="1">
    <citation type="submission" date="2015-07" db="EMBL/GenBank/DDBJ databases">
        <title>Genome analysis of myxobacterium Chondromyces crocatus Cm c5 reveals a high potential for natural compound synthesis and the genetic basis for the loss of fruiting body formation.</title>
        <authorList>
            <person name="Zaburannyi N."/>
            <person name="Bunk B."/>
            <person name="Maier J."/>
            <person name="Overmann J."/>
            <person name="Mueller R."/>
        </authorList>
    </citation>
    <scope>NUCLEOTIDE SEQUENCE [LARGE SCALE GENOMIC DNA]</scope>
    <source>
        <strain evidence="6 7">Cm c5</strain>
    </source>
</reference>
<evidence type="ECO:0000256" key="2">
    <source>
        <dbReference type="SAM" id="Coils"/>
    </source>
</evidence>
<dbReference type="InterPro" id="IPR000014">
    <property type="entry name" value="PAS"/>
</dbReference>
<sequence length="434" mass="46891">MSESVGMDGDIEGVRRENARLSAELAEAKAAEASARRDEARYRAILEAQSELICRFLPDGRLTYVNDAYCRYFERSRESLLGHVFTPLVPDEDQKVLAAQLATLSRSNPVVVTEHRVIRADGSVAWQRWTDQALFDEAGQLVELQAVGSDITQAREVEDKVREQNDELERAAVVRAGQLRNFHALAECVPDAVAFVNAQGVIFYANPAYLRLTGTATSPVGKALLELHPEVQAVIEEAMRGAQTSGWWQSELLMTPEGAGELAVLMTLVSIGSPQEEAGAMALMLRDVSAERRAEAERTALQAQVIEAQESVIRELSTPLLPLADEVLALPLIGVIDSARASVVLETLLEGVVAHQASTVLIDVTGVGVVDSHVADALIRTAKAVRLLGAEVVLTGIQPHVAQTLVTLGVEVGAIVTLRSLKDGIAFAMQRKGR</sequence>
<dbReference type="AlphaFoldDB" id="A0A0K1EFI5"/>
<evidence type="ECO:0000256" key="1">
    <source>
        <dbReference type="ARBA" id="ARBA00022553"/>
    </source>
</evidence>
<evidence type="ECO:0000259" key="3">
    <source>
        <dbReference type="PROSITE" id="PS50112"/>
    </source>
</evidence>
<protein>
    <recommendedName>
        <fullName evidence="8">Anti-anti-sigma factor</fullName>
    </recommendedName>
</protein>
<gene>
    <name evidence="6" type="ORF">CMC5_037750</name>
</gene>
<proteinExistence type="predicted"/>
<name>A0A0K1EFI5_CHOCO</name>
<organism evidence="6 7">
    <name type="scientific">Chondromyces crocatus</name>
    <dbReference type="NCBI Taxonomy" id="52"/>
    <lineage>
        <taxon>Bacteria</taxon>
        <taxon>Pseudomonadati</taxon>
        <taxon>Myxococcota</taxon>
        <taxon>Polyangia</taxon>
        <taxon>Polyangiales</taxon>
        <taxon>Polyangiaceae</taxon>
        <taxon>Chondromyces</taxon>
    </lineage>
</organism>
<dbReference type="SMART" id="SM00091">
    <property type="entry name" value="PAS"/>
    <property type="match status" value="2"/>
</dbReference>
<dbReference type="RefSeq" id="WP_082362585.1">
    <property type="nucleotide sequence ID" value="NZ_CP012159.1"/>
</dbReference>
<feature type="domain" description="PAC" evidence="4">
    <location>
        <begin position="111"/>
        <end position="163"/>
    </location>
</feature>
<feature type="domain" description="PAS" evidence="3">
    <location>
        <begin position="178"/>
        <end position="220"/>
    </location>
</feature>
<dbReference type="Pfam" id="PF08448">
    <property type="entry name" value="PAS_4"/>
    <property type="match status" value="2"/>
</dbReference>
<dbReference type="PANTHER" id="PTHR33745:SF3">
    <property type="entry name" value="RSBT CO-ANTAGONIST PROTEIN RSBRC"/>
    <property type="match status" value="1"/>
</dbReference>
<keyword evidence="2" id="KW-0175">Coiled coil</keyword>
<dbReference type="InterPro" id="IPR051932">
    <property type="entry name" value="Bact_StressResp_Reg"/>
</dbReference>
<feature type="domain" description="STAS" evidence="5">
    <location>
        <begin position="317"/>
        <end position="428"/>
    </location>
</feature>
<dbReference type="SUPFAM" id="SSF52091">
    <property type="entry name" value="SpoIIaa-like"/>
    <property type="match status" value="1"/>
</dbReference>
<dbReference type="KEGG" id="ccro:CMC5_037750"/>
<dbReference type="Gene3D" id="3.30.450.20">
    <property type="entry name" value="PAS domain"/>
    <property type="match status" value="2"/>
</dbReference>